<comment type="subcellular location">
    <subcellularLocation>
        <location evidence="1">Cell membrane</location>
        <topology evidence="1">Multi-pass membrane protein</topology>
    </subcellularLocation>
</comment>
<feature type="transmembrane region" description="Helical" evidence="7">
    <location>
        <begin position="119"/>
        <end position="139"/>
    </location>
</feature>
<dbReference type="InterPro" id="IPR011701">
    <property type="entry name" value="MFS"/>
</dbReference>
<feature type="transmembrane region" description="Helical" evidence="7">
    <location>
        <begin position="60"/>
        <end position="78"/>
    </location>
</feature>
<feature type="transmembrane region" description="Helical" evidence="7">
    <location>
        <begin position="234"/>
        <end position="258"/>
    </location>
</feature>
<feature type="transmembrane region" description="Helical" evidence="7">
    <location>
        <begin position="445"/>
        <end position="470"/>
    </location>
</feature>
<evidence type="ECO:0000256" key="5">
    <source>
        <dbReference type="ARBA" id="ARBA00022989"/>
    </source>
</evidence>
<dbReference type="PANTHER" id="PTHR42718:SF46">
    <property type="entry name" value="BLR6921 PROTEIN"/>
    <property type="match status" value="1"/>
</dbReference>
<evidence type="ECO:0000256" key="2">
    <source>
        <dbReference type="ARBA" id="ARBA00022448"/>
    </source>
</evidence>
<keyword evidence="5 7" id="KW-1133">Transmembrane helix</keyword>
<evidence type="ECO:0000256" key="7">
    <source>
        <dbReference type="SAM" id="Phobius"/>
    </source>
</evidence>
<sequence>MSDTLTAPAPARPGRRAESHPTAVLLVLALSTFAIVVMQSMVLPILSGLAQSLNVSLADVSWVVTVNMLSAAVFTPVLGSLGDKLGRKRVLMATLALTTLGSVLVAVSTSMGVVLAGRALQGMGFAAMPLAIGIVRSIFPPERVPSSIALLSALTGIGAGAGLLVSGLLVQAGVSAQGMFWISAAVTALGLLGTAVLIRLPETAGKFYVDVLGLLTLAGGLVCLVLGINRGPSWGWGSGTVLGLFAGGVVLLVAWVFVERRVREPLVDIAMMRTPVVLGTNIATFLTGAGMYGAFILVIQFVQTPAKVGYGFGADALGAGLTLLPLTAGTLLAAGAVSMLIRRVGPKWPMVLGTVVATATFAFLLAFHAEHWHFYVATGLLGLGLGLAFGAIPTLLNSGVTPEQTSVANSVNQTLRSIGGSIGTAVASAILAATLLPGLPLPTVGAYTTAFTVSGAICVLAVVAAVLVPYRHRETTKESR</sequence>
<evidence type="ECO:0000313" key="9">
    <source>
        <dbReference type="EMBL" id="MEA5363530.1"/>
    </source>
</evidence>
<feature type="transmembrane region" description="Helical" evidence="7">
    <location>
        <begin position="90"/>
        <end position="113"/>
    </location>
</feature>
<organism evidence="9 10">
    <name type="scientific">Amycolatopsis heterodermiae</name>
    <dbReference type="NCBI Taxonomy" id="3110235"/>
    <lineage>
        <taxon>Bacteria</taxon>
        <taxon>Bacillati</taxon>
        <taxon>Actinomycetota</taxon>
        <taxon>Actinomycetes</taxon>
        <taxon>Pseudonocardiales</taxon>
        <taxon>Pseudonocardiaceae</taxon>
        <taxon>Amycolatopsis</taxon>
    </lineage>
</organism>
<dbReference type="Gene3D" id="1.20.1250.20">
    <property type="entry name" value="MFS general substrate transporter like domains"/>
    <property type="match status" value="2"/>
</dbReference>
<evidence type="ECO:0000313" key="10">
    <source>
        <dbReference type="Proteomes" id="UP001304298"/>
    </source>
</evidence>
<keyword evidence="2" id="KW-0813">Transport</keyword>
<evidence type="ECO:0000256" key="1">
    <source>
        <dbReference type="ARBA" id="ARBA00004651"/>
    </source>
</evidence>
<dbReference type="PANTHER" id="PTHR42718">
    <property type="entry name" value="MAJOR FACILITATOR SUPERFAMILY MULTIDRUG TRANSPORTER MFSC"/>
    <property type="match status" value="1"/>
</dbReference>
<feature type="domain" description="Major facilitator superfamily (MFS) profile" evidence="8">
    <location>
        <begin position="24"/>
        <end position="473"/>
    </location>
</feature>
<evidence type="ECO:0000256" key="3">
    <source>
        <dbReference type="ARBA" id="ARBA00022475"/>
    </source>
</evidence>
<feature type="transmembrane region" description="Helical" evidence="7">
    <location>
        <begin position="151"/>
        <end position="174"/>
    </location>
</feature>
<dbReference type="Pfam" id="PF07690">
    <property type="entry name" value="MFS_1"/>
    <property type="match status" value="1"/>
</dbReference>
<keyword evidence="10" id="KW-1185">Reference proteome</keyword>
<dbReference type="EMBL" id="JAYFSI010000007">
    <property type="protein sequence ID" value="MEA5363530.1"/>
    <property type="molecule type" value="Genomic_DNA"/>
</dbReference>
<name>A0ABU5RCG3_9PSEU</name>
<feature type="transmembrane region" description="Helical" evidence="7">
    <location>
        <begin position="278"/>
        <end position="302"/>
    </location>
</feature>
<evidence type="ECO:0000259" key="8">
    <source>
        <dbReference type="PROSITE" id="PS50850"/>
    </source>
</evidence>
<reference evidence="9 10" key="1">
    <citation type="submission" date="2023-12" db="EMBL/GenBank/DDBJ databases">
        <title>Amycolatopsis sp. V23-08.</title>
        <authorList>
            <person name="Somphong A."/>
        </authorList>
    </citation>
    <scope>NUCLEOTIDE SEQUENCE [LARGE SCALE GENOMIC DNA]</scope>
    <source>
        <strain evidence="9 10">V23-08</strain>
    </source>
</reference>
<protein>
    <submittedName>
        <fullName evidence="9">MFS transporter</fullName>
    </submittedName>
</protein>
<feature type="transmembrane region" description="Helical" evidence="7">
    <location>
        <begin position="322"/>
        <end position="341"/>
    </location>
</feature>
<dbReference type="Proteomes" id="UP001304298">
    <property type="component" value="Unassembled WGS sequence"/>
</dbReference>
<gene>
    <name evidence="9" type="ORF">VA596_28640</name>
</gene>
<dbReference type="RefSeq" id="WP_323331280.1">
    <property type="nucleotide sequence ID" value="NZ_JAYFSI010000007.1"/>
</dbReference>
<keyword evidence="4 7" id="KW-0812">Transmembrane</keyword>
<evidence type="ECO:0000256" key="6">
    <source>
        <dbReference type="ARBA" id="ARBA00023136"/>
    </source>
</evidence>
<comment type="caution">
    <text evidence="9">The sequence shown here is derived from an EMBL/GenBank/DDBJ whole genome shotgun (WGS) entry which is preliminary data.</text>
</comment>
<proteinExistence type="predicted"/>
<dbReference type="CDD" id="cd17504">
    <property type="entry name" value="MFS_MMR_MDR_like"/>
    <property type="match status" value="1"/>
</dbReference>
<feature type="transmembrane region" description="Helical" evidence="7">
    <location>
        <begin position="207"/>
        <end position="228"/>
    </location>
</feature>
<feature type="transmembrane region" description="Helical" evidence="7">
    <location>
        <begin position="22"/>
        <end position="48"/>
    </location>
</feature>
<dbReference type="InterPro" id="IPR036259">
    <property type="entry name" value="MFS_trans_sf"/>
</dbReference>
<feature type="transmembrane region" description="Helical" evidence="7">
    <location>
        <begin position="417"/>
        <end position="439"/>
    </location>
</feature>
<feature type="transmembrane region" description="Helical" evidence="7">
    <location>
        <begin position="348"/>
        <end position="368"/>
    </location>
</feature>
<feature type="transmembrane region" description="Helical" evidence="7">
    <location>
        <begin position="374"/>
        <end position="396"/>
    </location>
</feature>
<dbReference type="SUPFAM" id="SSF103473">
    <property type="entry name" value="MFS general substrate transporter"/>
    <property type="match status" value="1"/>
</dbReference>
<dbReference type="PROSITE" id="PS50850">
    <property type="entry name" value="MFS"/>
    <property type="match status" value="1"/>
</dbReference>
<keyword evidence="6 7" id="KW-0472">Membrane</keyword>
<feature type="transmembrane region" description="Helical" evidence="7">
    <location>
        <begin position="180"/>
        <end position="200"/>
    </location>
</feature>
<dbReference type="InterPro" id="IPR020846">
    <property type="entry name" value="MFS_dom"/>
</dbReference>
<accession>A0ABU5RCG3</accession>
<keyword evidence="3" id="KW-1003">Cell membrane</keyword>
<evidence type="ECO:0000256" key="4">
    <source>
        <dbReference type="ARBA" id="ARBA00022692"/>
    </source>
</evidence>